<dbReference type="EMBL" id="JBBPDW010000043">
    <property type="protein sequence ID" value="KAK7534413.1"/>
    <property type="molecule type" value="Genomic_DNA"/>
</dbReference>
<feature type="region of interest" description="Disordered" evidence="1">
    <location>
        <begin position="46"/>
        <end position="65"/>
    </location>
</feature>
<comment type="caution">
    <text evidence="2">The sequence shown here is derived from an EMBL/GenBank/DDBJ whole genome shotgun (WGS) entry which is preliminary data.</text>
</comment>
<name>A0ABR1LGR0_9PEZI</name>
<organism evidence="2 3">
    <name type="scientific">Phyllosticta citricarpa</name>
    <dbReference type="NCBI Taxonomy" id="55181"/>
    <lineage>
        <taxon>Eukaryota</taxon>
        <taxon>Fungi</taxon>
        <taxon>Dikarya</taxon>
        <taxon>Ascomycota</taxon>
        <taxon>Pezizomycotina</taxon>
        <taxon>Dothideomycetes</taxon>
        <taxon>Dothideomycetes incertae sedis</taxon>
        <taxon>Botryosphaeriales</taxon>
        <taxon>Phyllostictaceae</taxon>
        <taxon>Phyllosticta</taxon>
    </lineage>
</organism>
<protein>
    <submittedName>
        <fullName evidence="2">Uncharacterized protein</fullName>
    </submittedName>
</protein>
<evidence type="ECO:0000313" key="2">
    <source>
        <dbReference type="EMBL" id="KAK7534413.1"/>
    </source>
</evidence>
<dbReference type="Proteomes" id="UP001365128">
    <property type="component" value="Unassembled WGS sequence"/>
</dbReference>
<keyword evidence="3" id="KW-1185">Reference proteome</keyword>
<proteinExistence type="predicted"/>
<gene>
    <name evidence="2" type="ORF">IWX46DRAFT_314591</name>
</gene>
<feature type="compositionally biased region" description="Pro residues" evidence="1">
    <location>
        <begin position="52"/>
        <end position="61"/>
    </location>
</feature>
<reference evidence="2 3" key="1">
    <citation type="submission" date="2024-04" db="EMBL/GenBank/DDBJ databases">
        <title>Phyllosticta paracitricarpa is synonymous to the EU quarantine fungus P. citricarpa based on phylogenomic analyses.</title>
        <authorList>
            <consortium name="Lawrence Berkeley National Laboratory"/>
            <person name="Van Ingen-Buijs V.A."/>
            <person name="Van Westerhoven A.C."/>
            <person name="Haridas S."/>
            <person name="Skiadas P."/>
            <person name="Martin F."/>
            <person name="Groenewald J.Z."/>
            <person name="Crous P.W."/>
            <person name="Seidl M.F."/>
        </authorList>
    </citation>
    <scope>NUCLEOTIDE SEQUENCE [LARGE SCALE GENOMIC DNA]</scope>
    <source>
        <strain evidence="2 3">CBS 122670</strain>
    </source>
</reference>
<evidence type="ECO:0000313" key="3">
    <source>
        <dbReference type="Proteomes" id="UP001365128"/>
    </source>
</evidence>
<evidence type="ECO:0000256" key="1">
    <source>
        <dbReference type="SAM" id="MobiDB-lite"/>
    </source>
</evidence>
<sequence>MRGWSGVVAQWQTFPRLGLPQPQKSADWHRPSPPLPTHYTTILLRRPGARSPSPPLPPPSAPCGARQPILAPTSDLSTLKPPGPSFAVLCCASGTEPRGFGQPLACPANPCRPFGASMPLCLRAIAELLVLKTPACPDVPSVLPRCRSSTWLDPPCRIKAAAPLSLREHHLFERSGSKGGYRMFGRSTVLASRANVTLDRLAQ</sequence>
<accession>A0ABR1LGR0</accession>